<keyword evidence="3" id="KW-1185">Reference proteome</keyword>
<proteinExistence type="predicted"/>
<dbReference type="Proteomes" id="UP000505377">
    <property type="component" value="Chromosome"/>
</dbReference>
<sequence length="128" mass="13794">MSTVETTSTEDHRAPAVARAEQATDGWDDVARLQRWATPDHADFYALAGELVSTLHAVEDLAEVLVAQVGGYGRGRALYDDTRAVDPVARLADATEQLRAARAGLVVASARFNEFWSSIGHVGVEMPT</sequence>
<gene>
    <name evidence="2" type="ORF">HOP40_04255</name>
</gene>
<dbReference type="AlphaFoldDB" id="A0A6M6JB69"/>
<feature type="region of interest" description="Disordered" evidence="1">
    <location>
        <begin position="1"/>
        <end position="21"/>
    </location>
</feature>
<reference evidence="2 3" key="1">
    <citation type="submission" date="2020-05" db="EMBL/GenBank/DDBJ databases">
        <authorList>
            <person name="Mo P."/>
        </authorList>
    </citation>
    <scope>NUCLEOTIDE SEQUENCE [LARGE SCALE GENOMIC DNA]</scope>
    <source>
        <strain evidence="2 3">Gen01</strain>
    </source>
</reference>
<name>A0A6M6JB69_9PSEU</name>
<protein>
    <submittedName>
        <fullName evidence="2">Uncharacterized protein</fullName>
    </submittedName>
</protein>
<organism evidence="2 3">
    <name type="scientific">Pseudonocardia broussonetiae</name>
    <dbReference type="NCBI Taxonomy" id="2736640"/>
    <lineage>
        <taxon>Bacteria</taxon>
        <taxon>Bacillati</taxon>
        <taxon>Actinomycetota</taxon>
        <taxon>Actinomycetes</taxon>
        <taxon>Pseudonocardiales</taxon>
        <taxon>Pseudonocardiaceae</taxon>
        <taxon>Pseudonocardia</taxon>
    </lineage>
</organism>
<dbReference type="EMBL" id="CP053564">
    <property type="protein sequence ID" value="QJY45134.1"/>
    <property type="molecule type" value="Genomic_DNA"/>
</dbReference>
<evidence type="ECO:0000313" key="2">
    <source>
        <dbReference type="EMBL" id="QJY45134.1"/>
    </source>
</evidence>
<accession>A0A6M6JB69</accession>
<dbReference type="KEGG" id="pbro:HOP40_04255"/>
<evidence type="ECO:0000313" key="3">
    <source>
        <dbReference type="Proteomes" id="UP000505377"/>
    </source>
</evidence>
<dbReference type="RefSeq" id="WP_172154835.1">
    <property type="nucleotide sequence ID" value="NZ_CP053564.1"/>
</dbReference>
<evidence type="ECO:0000256" key="1">
    <source>
        <dbReference type="SAM" id="MobiDB-lite"/>
    </source>
</evidence>